<dbReference type="PANTHER" id="PTHR11329:SF0">
    <property type="entry name" value="LEUKOCYTE CELL-DERIVED CHEMOTAXIN-2"/>
    <property type="match status" value="1"/>
</dbReference>
<gene>
    <name evidence="6" type="ORF">GWK08_08845</name>
</gene>
<organism evidence="6 7">
    <name type="scientific">Leptobacterium flavescens</name>
    <dbReference type="NCBI Taxonomy" id="472055"/>
    <lineage>
        <taxon>Bacteria</taxon>
        <taxon>Pseudomonadati</taxon>
        <taxon>Bacteroidota</taxon>
        <taxon>Flavobacteriia</taxon>
        <taxon>Flavobacteriales</taxon>
        <taxon>Flavobacteriaceae</taxon>
        <taxon>Leptobacterium</taxon>
    </lineage>
</organism>
<evidence type="ECO:0000256" key="3">
    <source>
        <dbReference type="ARBA" id="ARBA00022833"/>
    </source>
</evidence>
<accession>A0A6P0UJI6</accession>
<dbReference type="EMBL" id="JAABOO010000002">
    <property type="protein sequence ID" value="NER13541.1"/>
    <property type="molecule type" value="Genomic_DNA"/>
</dbReference>
<sequence>MDTKKFYPLNDTGLIRNCDPKGCGHFGASRGDHTHRGIDFITSPLQVIKAPFDCKIVRYGYPYSDDPSFRLFEVRGMGEYSKYSAKVFYLNPLHDVGDSFKKGEPFAISDDVRRRHGGDITVHVHFELYIDGKLVDPTEYFNSIKV</sequence>
<evidence type="ECO:0000256" key="5">
    <source>
        <dbReference type="ARBA" id="ARBA00024361"/>
    </source>
</evidence>
<keyword evidence="3" id="KW-0862">Zinc</keyword>
<evidence type="ECO:0000256" key="4">
    <source>
        <dbReference type="ARBA" id="ARBA00023157"/>
    </source>
</evidence>
<protein>
    <recommendedName>
        <fullName evidence="8">Peptidoglycan DD-metalloendopeptidase family protein</fullName>
    </recommendedName>
</protein>
<dbReference type="RefSeq" id="WP_163606577.1">
    <property type="nucleotide sequence ID" value="NZ_JAABOO010000002.1"/>
</dbReference>
<evidence type="ECO:0008006" key="8">
    <source>
        <dbReference type="Google" id="ProtNLM"/>
    </source>
</evidence>
<keyword evidence="4" id="KW-1015">Disulfide bond</keyword>
<comment type="similarity">
    <text evidence="5">Belongs to the LECT2/MIM-1 family.</text>
</comment>
<dbReference type="InterPro" id="IPR011055">
    <property type="entry name" value="Dup_hybrid_motif"/>
</dbReference>
<evidence type="ECO:0000313" key="7">
    <source>
        <dbReference type="Proteomes" id="UP000468581"/>
    </source>
</evidence>
<evidence type="ECO:0000313" key="6">
    <source>
        <dbReference type="EMBL" id="NER13541.1"/>
    </source>
</evidence>
<proteinExistence type="inferred from homology"/>
<keyword evidence="7" id="KW-1185">Reference proteome</keyword>
<evidence type="ECO:0000256" key="1">
    <source>
        <dbReference type="ARBA" id="ARBA00022723"/>
    </source>
</evidence>
<dbReference type="Gene3D" id="2.70.70.10">
    <property type="entry name" value="Glucose Permease (Domain IIA)"/>
    <property type="match status" value="1"/>
</dbReference>
<dbReference type="GO" id="GO:0046872">
    <property type="term" value="F:metal ion binding"/>
    <property type="evidence" value="ECO:0007669"/>
    <property type="project" value="UniProtKB-KW"/>
</dbReference>
<name>A0A6P0UJI6_9FLAO</name>
<evidence type="ECO:0000256" key="2">
    <source>
        <dbReference type="ARBA" id="ARBA00022729"/>
    </source>
</evidence>
<dbReference type="AlphaFoldDB" id="A0A6P0UJI6"/>
<dbReference type="PANTHER" id="PTHR11329">
    <property type="entry name" value="LEUKOCYTE CELL-DERIVED CHEMOTAXIN 2"/>
    <property type="match status" value="1"/>
</dbReference>
<keyword evidence="2" id="KW-0732">Signal</keyword>
<dbReference type="InterPro" id="IPR008663">
    <property type="entry name" value="LECT2"/>
</dbReference>
<reference evidence="6 7" key="1">
    <citation type="submission" date="2020-01" db="EMBL/GenBank/DDBJ databases">
        <title>Leptobacterium flavescens.</title>
        <authorList>
            <person name="Wang G."/>
        </authorList>
    </citation>
    <scope>NUCLEOTIDE SEQUENCE [LARGE SCALE GENOMIC DNA]</scope>
    <source>
        <strain evidence="6 7">KCTC 22160</strain>
    </source>
</reference>
<dbReference type="Proteomes" id="UP000468581">
    <property type="component" value="Unassembled WGS sequence"/>
</dbReference>
<keyword evidence="1" id="KW-0479">Metal-binding</keyword>
<comment type="caution">
    <text evidence="6">The sequence shown here is derived from an EMBL/GenBank/DDBJ whole genome shotgun (WGS) entry which is preliminary data.</text>
</comment>